<dbReference type="EMBL" id="JAWXYG010000001">
    <property type="protein sequence ID" value="KAK4286211.1"/>
    <property type="molecule type" value="Genomic_DNA"/>
</dbReference>
<dbReference type="CDD" id="cd00028">
    <property type="entry name" value="B_lectin"/>
    <property type="match status" value="1"/>
</dbReference>
<keyword evidence="2" id="KW-1015">Disulfide bond</keyword>
<dbReference type="PROSITE" id="PS50927">
    <property type="entry name" value="BULB_LECTIN"/>
    <property type="match status" value="1"/>
</dbReference>
<feature type="domain" description="Bulb-type lectin" evidence="5">
    <location>
        <begin position="26"/>
        <end position="150"/>
    </location>
</feature>
<keyword evidence="7" id="KW-1185">Reference proteome</keyword>
<evidence type="ECO:0000256" key="2">
    <source>
        <dbReference type="ARBA" id="ARBA00023157"/>
    </source>
</evidence>
<dbReference type="PANTHER" id="PTHR32444:SF247">
    <property type="entry name" value="OS01G0958200 PROTEIN"/>
    <property type="match status" value="1"/>
</dbReference>
<evidence type="ECO:0000256" key="3">
    <source>
        <dbReference type="ARBA" id="ARBA00023180"/>
    </source>
</evidence>
<name>A0AAE1NBH7_9FABA</name>
<dbReference type="FunFam" id="2.90.10.10:FF:000002">
    <property type="entry name" value="Serine/threonine-protein kinase"/>
    <property type="match status" value="1"/>
</dbReference>
<sequence>MKKPWFWISVLILCFSLHIHSSFGAFTAISANQSISGDQTLISPGGVFELGFFKPGNPSNYYIGIWYKKVSQSQRTYVWVANRNEPVPDKYSAKLAISDGHLVLFDGSQKIVWSTNSTSSSLSSVEAVLLDSGNLVLRDRPNATEFLWQSFDNPTDTWLPGGKIRLDNKTKQPQYLTSWKNSEDPAEGLFSLELDPKEALPISFFGISLNSIGAVVLGMDKFSVWCLK</sequence>
<proteinExistence type="predicted"/>
<dbReference type="Proteomes" id="UP001293593">
    <property type="component" value="Unassembled WGS sequence"/>
</dbReference>
<dbReference type="AlphaFoldDB" id="A0AAE1NBH7"/>
<organism evidence="6 7">
    <name type="scientific">Acacia crassicarpa</name>
    <name type="common">northern wattle</name>
    <dbReference type="NCBI Taxonomy" id="499986"/>
    <lineage>
        <taxon>Eukaryota</taxon>
        <taxon>Viridiplantae</taxon>
        <taxon>Streptophyta</taxon>
        <taxon>Embryophyta</taxon>
        <taxon>Tracheophyta</taxon>
        <taxon>Spermatophyta</taxon>
        <taxon>Magnoliopsida</taxon>
        <taxon>eudicotyledons</taxon>
        <taxon>Gunneridae</taxon>
        <taxon>Pentapetalae</taxon>
        <taxon>rosids</taxon>
        <taxon>fabids</taxon>
        <taxon>Fabales</taxon>
        <taxon>Fabaceae</taxon>
        <taxon>Caesalpinioideae</taxon>
        <taxon>mimosoid clade</taxon>
        <taxon>Acacieae</taxon>
        <taxon>Acacia</taxon>
    </lineage>
</organism>
<evidence type="ECO:0000259" key="5">
    <source>
        <dbReference type="PROSITE" id="PS50927"/>
    </source>
</evidence>
<evidence type="ECO:0000313" key="7">
    <source>
        <dbReference type="Proteomes" id="UP001293593"/>
    </source>
</evidence>
<reference evidence="6" key="1">
    <citation type="submission" date="2023-10" db="EMBL/GenBank/DDBJ databases">
        <title>Chromosome-level genome of the transformable northern wattle, Acacia crassicarpa.</title>
        <authorList>
            <person name="Massaro I."/>
            <person name="Sinha N.R."/>
            <person name="Poethig S."/>
            <person name="Leichty A.R."/>
        </authorList>
    </citation>
    <scope>NUCLEOTIDE SEQUENCE</scope>
    <source>
        <strain evidence="6">Acra3RX</strain>
        <tissue evidence="6">Leaf</tissue>
    </source>
</reference>
<dbReference type="SMART" id="SM00108">
    <property type="entry name" value="B_lectin"/>
    <property type="match status" value="1"/>
</dbReference>
<dbReference type="InterPro" id="IPR036426">
    <property type="entry name" value="Bulb-type_lectin_dom_sf"/>
</dbReference>
<gene>
    <name evidence="6" type="ORF">QN277_002800</name>
</gene>
<feature type="signal peptide" evidence="4">
    <location>
        <begin position="1"/>
        <end position="24"/>
    </location>
</feature>
<comment type="caution">
    <text evidence="6">The sequence shown here is derived from an EMBL/GenBank/DDBJ whole genome shotgun (WGS) entry which is preliminary data.</text>
</comment>
<evidence type="ECO:0000256" key="4">
    <source>
        <dbReference type="SAM" id="SignalP"/>
    </source>
</evidence>
<keyword evidence="1 4" id="KW-0732">Signal</keyword>
<dbReference type="SUPFAM" id="SSF51110">
    <property type="entry name" value="alpha-D-mannose-specific plant lectins"/>
    <property type="match status" value="1"/>
</dbReference>
<evidence type="ECO:0000256" key="1">
    <source>
        <dbReference type="ARBA" id="ARBA00022729"/>
    </source>
</evidence>
<dbReference type="InterPro" id="IPR001480">
    <property type="entry name" value="Bulb-type_lectin_dom"/>
</dbReference>
<feature type="chain" id="PRO_5041986787" description="Bulb-type lectin domain-containing protein" evidence="4">
    <location>
        <begin position="25"/>
        <end position="228"/>
    </location>
</feature>
<dbReference type="Pfam" id="PF01453">
    <property type="entry name" value="B_lectin"/>
    <property type="match status" value="1"/>
</dbReference>
<protein>
    <recommendedName>
        <fullName evidence="5">Bulb-type lectin domain-containing protein</fullName>
    </recommendedName>
</protein>
<keyword evidence="3" id="KW-0325">Glycoprotein</keyword>
<accession>A0AAE1NBH7</accession>
<dbReference type="PANTHER" id="PTHR32444">
    <property type="entry name" value="BULB-TYPE LECTIN DOMAIN-CONTAINING PROTEIN"/>
    <property type="match status" value="1"/>
</dbReference>
<evidence type="ECO:0000313" key="6">
    <source>
        <dbReference type="EMBL" id="KAK4286211.1"/>
    </source>
</evidence>
<dbReference type="Gene3D" id="2.90.10.10">
    <property type="entry name" value="Bulb-type lectin domain"/>
    <property type="match status" value="1"/>
</dbReference>